<sequence length="132" mass="14359">MKPLYMVFGLWVLVGCFLSGECHRAPRRHPDRRRTQASSTHQPNSYSPASTPQPNPNHVQSGVPPCLATSSGTLEPSSYTLDIPGIQIILQPPPIFIEIPGSISNVVSDPSPQRNPPNQTPPTVKANTNEDQ</sequence>
<evidence type="ECO:0000256" key="3">
    <source>
        <dbReference type="ARBA" id="ARBA00022525"/>
    </source>
</evidence>
<evidence type="ECO:0000313" key="7">
    <source>
        <dbReference type="Proteomes" id="UP000515126"/>
    </source>
</evidence>
<reference evidence="8" key="1">
    <citation type="submission" date="2025-08" db="UniProtKB">
        <authorList>
            <consortium name="RefSeq"/>
        </authorList>
    </citation>
    <scope>IDENTIFICATION</scope>
</reference>
<evidence type="ECO:0000256" key="2">
    <source>
        <dbReference type="ARBA" id="ARBA00004613"/>
    </source>
</evidence>
<dbReference type="RefSeq" id="XP_021019245.1">
    <property type="nucleotide sequence ID" value="XM_021163586.1"/>
</dbReference>
<organism evidence="7 8">
    <name type="scientific">Mus caroli</name>
    <name type="common">Ryukyu mouse</name>
    <name type="synonym">Ricefield mouse</name>
    <dbReference type="NCBI Taxonomy" id="10089"/>
    <lineage>
        <taxon>Eukaryota</taxon>
        <taxon>Metazoa</taxon>
        <taxon>Chordata</taxon>
        <taxon>Craniata</taxon>
        <taxon>Vertebrata</taxon>
        <taxon>Euteleostomi</taxon>
        <taxon>Mammalia</taxon>
        <taxon>Eutheria</taxon>
        <taxon>Euarchontoglires</taxon>
        <taxon>Glires</taxon>
        <taxon>Rodentia</taxon>
        <taxon>Myomorpha</taxon>
        <taxon>Muroidea</taxon>
        <taxon>Muridae</taxon>
        <taxon>Murinae</taxon>
        <taxon>Mus</taxon>
        <taxon>Mus</taxon>
    </lineage>
</organism>
<feature type="region of interest" description="Disordered" evidence="5">
    <location>
        <begin position="24"/>
        <end position="71"/>
    </location>
</feature>
<evidence type="ECO:0000256" key="6">
    <source>
        <dbReference type="SAM" id="SignalP"/>
    </source>
</evidence>
<feature type="chain" id="PRO_5027575460" evidence="6">
    <location>
        <begin position="25"/>
        <end position="132"/>
    </location>
</feature>
<dbReference type="KEGG" id="mcal:110295110"/>
<dbReference type="InterPro" id="IPR026288">
    <property type="entry name" value="SMR-like"/>
</dbReference>
<dbReference type="GeneID" id="110295110"/>
<dbReference type="GO" id="GO:0004866">
    <property type="term" value="F:endopeptidase inhibitor activity"/>
    <property type="evidence" value="ECO:0007669"/>
    <property type="project" value="TreeGrafter"/>
</dbReference>
<feature type="region of interest" description="Disordered" evidence="5">
    <location>
        <begin position="101"/>
        <end position="132"/>
    </location>
</feature>
<proteinExistence type="predicted"/>
<keyword evidence="7" id="KW-1185">Reference proteome</keyword>
<dbReference type="PANTHER" id="PTHR14179">
    <property type="entry name" value="SMR1-RELATED"/>
    <property type="match status" value="1"/>
</dbReference>
<protein>
    <submittedName>
        <fullName evidence="8">Submaxillary gland androgen-regulated protein 2-like</fullName>
    </submittedName>
</protein>
<comment type="subcellular location">
    <subcellularLocation>
        <location evidence="2">Secreted</location>
    </subcellularLocation>
</comment>
<dbReference type="PROSITE" id="PS51257">
    <property type="entry name" value="PROKAR_LIPOPROTEIN"/>
    <property type="match status" value="1"/>
</dbReference>
<dbReference type="Pfam" id="PF15621">
    <property type="entry name" value="PROL5-SMR"/>
    <property type="match status" value="1"/>
</dbReference>
<keyword evidence="4 6" id="KW-0732">Signal</keyword>
<dbReference type="AlphaFoldDB" id="A0A6P5PMK6"/>
<keyword evidence="3" id="KW-0964">Secreted</keyword>
<feature type="compositionally biased region" description="Polar residues" evidence="5">
    <location>
        <begin position="36"/>
        <end position="60"/>
    </location>
</feature>
<evidence type="ECO:0000313" key="8">
    <source>
        <dbReference type="RefSeq" id="XP_021019245.1"/>
    </source>
</evidence>
<comment type="function">
    <text evidence="1">May play a role in protection or detoxification.</text>
</comment>
<feature type="signal peptide" evidence="6">
    <location>
        <begin position="1"/>
        <end position="24"/>
    </location>
</feature>
<name>A0A6P5PMK6_MUSCR</name>
<dbReference type="Proteomes" id="UP000515126">
    <property type="component" value="Chromosome 5"/>
</dbReference>
<evidence type="ECO:0000256" key="1">
    <source>
        <dbReference type="ARBA" id="ARBA00004061"/>
    </source>
</evidence>
<dbReference type="GO" id="GO:0051930">
    <property type="term" value="P:regulation of sensory perception of pain"/>
    <property type="evidence" value="ECO:0007669"/>
    <property type="project" value="TreeGrafter"/>
</dbReference>
<dbReference type="PANTHER" id="PTHR14179:SF14">
    <property type="entry name" value="SUBMAXILLARY GLAND ANDROGEN REGULATED PROTEIN 2 LIKE-RELATED"/>
    <property type="match status" value="1"/>
</dbReference>
<dbReference type="GO" id="GO:0005615">
    <property type="term" value="C:extracellular space"/>
    <property type="evidence" value="ECO:0007669"/>
    <property type="project" value="TreeGrafter"/>
</dbReference>
<evidence type="ECO:0000256" key="5">
    <source>
        <dbReference type="SAM" id="MobiDB-lite"/>
    </source>
</evidence>
<gene>
    <name evidence="8" type="primary">LOC110295110</name>
</gene>
<evidence type="ECO:0000256" key="4">
    <source>
        <dbReference type="ARBA" id="ARBA00022729"/>
    </source>
</evidence>
<accession>A0A6P5PMK6</accession>